<evidence type="ECO:0000256" key="4">
    <source>
        <dbReference type="ARBA" id="ARBA00022741"/>
    </source>
</evidence>
<evidence type="ECO:0000256" key="3">
    <source>
        <dbReference type="ARBA" id="ARBA00022679"/>
    </source>
</evidence>
<evidence type="ECO:0000256" key="1">
    <source>
        <dbReference type="ARBA" id="ARBA00012513"/>
    </source>
</evidence>
<evidence type="ECO:0000256" key="9">
    <source>
        <dbReference type="SAM" id="MobiDB-lite"/>
    </source>
</evidence>
<comment type="catalytic activity">
    <reaction evidence="8">
        <text>L-seryl-[protein] + ATP = O-phospho-L-seryl-[protein] + ADP + H(+)</text>
        <dbReference type="Rhea" id="RHEA:17989"/>
        <dbReference type="Rhea" id="RHEA-COMP:9863"/>
        <dbReference type="Rhea" id="RHEA-COMP:11604"/>
        <dbReference type="ChEBI" id="CHEBI:15378"/>
        <dbReference type="ChEBI" id="CHEBI:29999"/>
        <dbReference type="ChEBI" id="CHEBI:30616"/>
        <dbReference type="ChEBI" id="CHEBI:83421"/>
        <dbReference type="ChEBI" id="CHEBI:456216"/>
        <dbReference type="EC" id="2.7.11.1"/>
    </reaction>
</comment>
<evidence type="ECO:0000313" key="12">
    <source>
        <dbReference type="Proteomes" id="UP000241818"/>
    </source>
</evidence>
<dbReference type="GO" id="GO:0005524">
    <property type="term" value="F:ATP binding"/>
    <property type="evidence" value="ECO:0007669"/>
    <property type="project" value="UniProtKB-KW"/>
</dbReference>
<dbReference type="GeneID" id="36575869"/>
<evidence type="ECO:0000313" key="11">
    <source>
        <dbReference type="EMBL" id="PSS06928.1"/>
    </source>
</evidence>
<protein>
    <recommendedName>
        <fullName evidence="1">non-specific serine/threonine protein kinase</fullName>
        <ecNumber evidence="1">2.7.11.1</ecNumber>
    </recommendedName>
</protein>
<feature type="region of interest" description="Disordered" evidence="9">
    <location>
        <begin position="438"/>
        <end position="477"/>
    </location>
</feature>
<dbReference type="SUPFAM" id="SSF56112">
    <property type="entry name" value="Protein kinase-like (PK-like)"/>
    <property type="match status" value="1"/>
</dbReference>
<keyword evidence="5" id="KW-0418">Kinase</keyword>
<dbReference type="PANTHER" id="PTHR43671">
    <property type="entry name" value="SERINE/THREONINE-PROTEIN KINASE NEK"/>
    <property type="match status" value="1"/>
</dbReference>
<keyword evidence="4" id="KW-0547">Nucleotide-binding</keyword>
<dbReference type="InterPro" id="IPR050660">
    <property type="entry name" value="NEK_Ser/Thr_kinase"/>
</dbReference>
<feature type="domain" description="Protein kinase" evidence="10">
    <location>
        <begin position="32"/>
        <end position="358"/>
    </location>
</feature>
<evidence type="ECO:0000256" key="8">
    <source>
        <dbReference type="ARBA" id="ARBA00048679"/>
    </source>
</evidence>
<dbReference type="InterPro" id="IPR000719">
    <property type="entry name" value="Prot_kinase_dom"/>
</dbReference>
<dbReference type="PANTHER" id="PTHR43671:SF98">
    <property type="entry name" value="SERINE_THREONINE-PROTEIN KINASE NEK11"/>
    <property type="match status" value="1"/>
</dbReference>
<proteinExistence type="predicted"/>
<dbReference type="Gene3D" id="1.10.510.10">
    <property type="entry name" value="Transferase(Phosphotransferase) domain 1"/>
    <property type="match status" value="1"/>
</dbReference>
<dbReference type="GO" id="GO:0004674">
    <property type="term" value="F:protein serine/threonine kinase activity"/>
    <property type="evidence" value="ECO:0007669"/>
    <property type="project" value="UniProtKB-KW"/>
</dbReference>
<keyword evidence="3" id="KW-0808">Transferase</keyword>
<name>A0A2T3APJ4_AMORE</name>
<feature type="compositionally biased region" description="Polar residues" evidence="9">
    <location>
        <begin position="438"/>
        <end position="454"/>
    </location>
</feature>
<dbReference type="Proteomes" id="UP000241818">
    <property type="component" value="Unassembled WGS sequence"/>
</dbReference>
<evidence type="ECO:0000256" key="6">
    <source>
        <dbReference type="ARBA" id="ARBA00022840"/>
    </source>
</evidence>
<evidence type="ECO:0000256" key="2">
    <source>
        <dbReference type="ARBA" id="ARBA00022527"/>
    </source>
</evidence>
<dbReference type="InterPro" id="IPR011009">
    <property type="entry name" value="Kinase-like_dom_sf"/>
</dbReference>
<dbReference type="EC" id="2.7.11.1" evidence="1"/>
<dbReference type="OrthoDB" id="3562999at2759"/>
<evidence type="ECO:0000259" key="10">
    <source>
        <dbReference type="PROSITE" id="PS50011"/>
    </source>
</evidence>
<dbReference type="EMBL" id="KZ679019">
    <property type="protein sequence ID" value="PSS06928.1"/>
    <property type="molecule type" value="Genomic_DNA"/>
</dbReference>
<dbReference type="RefSeq" id="XP_024716584.1">
    <property type="nucleotide sequence ID" value="XM_024867788.1"/>
</dbReference>
<dbReference type="STRING" id="857342.A0A2T3APJ4"/>
<gene>
    <name evidence="11" type="ORF">M430DRAFT_45768</name>
</gene>
<reference evidence="11 12" key="1">
    <citation type="journal article" date="2018" name="New Phytol.">
        <title>Comparative genomics and transcriptomics depict ericoid mycorrhizal fungi as versatile saprotrophs and plant mutualists.</title>
        <authorList>
            <person name="Martino E."/>
            <person name="Morin E."/>
            <person name="Grelet G.A."/>
            <person name="Kuo A."/>
            <person name="Kohler A."/>
            <person name="Daghino S."/>
            <person name="Barry K.W."/>
            <person name="Cichocki N."/>
            <person name="Clum A."/>
            <person name="Dockter R.B."/>
            <person name="Hainaut M."/>
            <person name="Kuo R.C."/>
            <person name="LaButti K."/>
            <person name="Lindahl B.D."/>
            <person name="Lindquist E.A."/>
            <person name="Lipzen A."/>
            <person name="Khouja H.R."/>
            <person name="Magnuson J."/>
            <person name="Murat C."/>
            <person name="Ohm R.A."/>
            <person name="Singer S.W."/>
            <person name="Spatafora J.W."/>
            <person name="Wang M."/>
            <person name="Veneault-Fourrey C."/>
            <person name="Henrissat B."/>
            <person name="Grigoriev I.V."/>
            <person name="Martin F.M."/>
            <person name="Perotto S."/>
        </authorList>
    </citation>
    <scope>NUCLEOTIDE SEQUENCE [LARGE SCALE GENOMIC DNA]</scope>
    <source>
        <strain evidence="11 12">ATCC 22711</strain>
    </source>
</reference>
<accession>A0A2T3APJ4</accession>
<organism evidence="11 12">
    <name type="scientific">Amorphotheca resinae ATCC 22711</name>
    <dbReference type="NCBI Taxonomy" id="857342"/>
    <lineage>
        <taxon>Eukaryota</taxon>
        <taxon>Fungi</taxon>
        <taxon>Dikarya</taxon>
        <taxon>Ascomycota</taxon>
        <taxon>Pezizomycotina</taxon>
        <taxon>Leotiomycetes</taxon>
        <taxon>Helotiales</taxon>
        <taxon>Amorphothecaceae</taxon>
        <taxon>Amorphotheca</taxon>
    </lineage>
</organism>
<dbReference type="AlphaFoldDB" id="A0A2T3APJ4"/>
<keyword evidence="2" id="KW-0723">Serine/threonine-protein kinase</keyword>
<evidence type="ECO:0000256" key="5">
    <source>
        <dbReference type="ARBA" id="ARBA00022777"/>
    </source>
</evidence>
<dbReference type="PROSITE" id="PS50011">
    <property type="entry name" value="PROTEIN_KINASE_DOM"/>
    <property type="match status" value="1"/>
</dbReference>
<keyword evidence="12" id="KW-1185">Reference proteome</keyword>
<dbReference type="SMART" id="SM00220">
    <property type="entry name" value="S_TKc"/>
    <property type="match status" value="1"/>
</dbReference>
<comment type="catalytic activity">
    <reaction evidence="7">
        <text>L-threonyl-[protein] + ATP = O-phospho-L-threonyl-[protein] + ADP + H(+)</text>
        <dbReference type="Rhea" id="RHEA:46608"/>
        <dbReference type="Rhea" id="RHEA-COMP:11060"/>
        <dbReference type="Rhea" id="RHEA-COMP:11605"/>
        <dbReference type="ChEBI" id="CHEBI:15378"/>
        <dbReference type="ChEBI" id="CHEBI:30013"/>
        <dbReference type="ChEBI" id="CHEBI:30616"/>
        <dbReference type="ChEBI" id="CHEBI:61977"/>
        <dbReference type="ChEBI" id="CHEBI:456216"/>
        <dbReference type="EC" id="2.7.11.1"/>
    </reaction>
</comment>
<keyword evidence="6" id="KW-0067">ATP-binding</keyword>
<sequence length="528" mass="58189">MYEGVGLAFKDSQKQAFLDSEPKWSQKLGDGWKGTKFLGQGAFGIIGLWEYQGDPATAPQVTKVVVKQSTDERMDDFNQVWGGKSAMDEGNILSVLAGLNSNHIIRQYGGNHVGDKFLDMDFVVRIYLEFCPGGDLDQFVAGFEQPPHPLLTELDIWTIFKCLAQGVAVMDRGTENIDEPAWGGDPPDRPELCHFDLKPDNNFGEALWVADKAVQNDEYGSVVTYRGNIELSPPENTFRENNRGEQLGHSFPHIPIHHPRKGTCSNIWQLGAIMNILLKGKKIHFNKEAFNLQSKLDRSQHYAPTLGLGYNHSIGLDTPDCINRYSLCLRQLIKDCLLREPLARPTSIELVRRTTEGLKTALEAARHTAPLLPSSLRSRDIPFTKITNPEPPTAWTIDTSDFELDMRDRELLTPNAPTAAMGSTGLFGSFPRLSVPSLTLSPDLTQGTPGSKTSAAGPKTPSSSPLPRSPLGKLKSQLPGLGNLISSSWRNKTPATTARPTVPADDVFVDLGDRMDVDVDVDDDFVQV</sequence>
<evidence type="ECO:0000256" key="7">
    <source>
        <dbReference type="ARBA" id="ARBA00047899"/>
    </source>
</evidence>
<dbReference type="InParanoid" id="A0A2T3APJ4"/>
<feature type="compositionally biased region" description="Low complexity" evidence="9">
    <location>
        <begin position="458"/>
        <end position="476"/>
    </location>
</feature>